<name>A0AAP0KFK8_9MAGN</name>
<dbReference type="Proteomes" id="UP001420932">
    <property type="component" value="Unassembled WGS sequence"/>
</dbReference>
<proteinExistence type="predicted"/>
<organism evidence="1 2">
    <name type="scientific">Stephania yunnanensis</name>
    <dbReference type="NCBI Taxonomy" id="152371"/>
    <lineage>
        <taxon>Eukaryota</taxon>
        <taxon>Viridiplantae</taxon>
        <taxon>Streptophyta</taxon>
        <taxon>Embryophyta</taxon>
        <taxon>Tracheophyta</taxon>
        <taxon>Spermatophyta</taxon>
        <taxon>Magnoliopsida</taxon>
        <taxon>Ranunculales</taxon>
        <taxon>Menispermaceae</taxon>
        <taxon>Menispermoideae</taxon>
        <taxon>Cissampelideae</taxon>
        <taxon>Stephania</taxon>
    </lineage>
</organism>
<evidence type="ECO:0000313" key="2">
    <source>
        <dbReference type="Proteomes" id="UP001420932"/>
    </source>
</evidence>
<dbReference type="EMBL" id="JBBNAF010000004">
    <property type="protein sequence ID" value="KAK9151145.1"/>
    <property type="molecule type" value="Genomic_DNA"/>
</dbReference>
<sequence>MHLVDSIPIGGSTYLVYVERVFEPNAFLWWNQNNWTTLENALGEYFTDQYV</sequence>
<reference evidence="1 2" key="1">
    <citation type="submission" date="2024-01" db="EMBL/GenBank/DDBJ databases">
        <title>Genome assemblies of Stephania.</title>
        <authorList>
            <person name="Yang L."/>
        </authorList>
    </citation>
    <scope>NUCLEOTIDE SEQUENCE [LARGE SCALE GENOMIC DNA]</scope>
    <source>
        <strain evidence="1">YNDBR</strain>
        <tissue evidence="1">Leaf</tissue>
    </source>
</reference>
<keyword evidence="2" id="KW-1185">Reference proteome</keyword>
<evidence type="ECO:0000313" key="1">
    <source>
        <dbReference type="EMBL" id="KAK9151145.1"/>
    </source>
</evidence>
<protein>
    <submittedName>
        <fullName evidence="1">Uncharacterized protein</fullName>
    </submittedName>
</protein>
<comment type="caution">
    <text evidence="1">The sequence shown here is derived from an EMBL/GenBank/DDBJ whole genome shotgun (WGS) entry which is preliminary data.</text>
</comment>
<accession>A0AAP0KFK8</accession>
<gene>
    <name evidence="1" type="ORF">Syun_009454</name>
</gene>
<dbReference type="AlphaFoldDB" id="A0AAP0KFK8"/>